<gene>
    <name evidence="1" type="ORF">RGC63_08825</name>
</gene>
<dbReference type="AlphaFoldDB" id="A0AAW9KBB4"/>
<accession>A0AAW9KBB4</accession>
<dbReference type="GO" id="GO:0004386">
    <property type="term" value="F:helicase activity"/>
    <property type="evidence" value="ECO:0007669"/>
    <property type="project" value="UniProtKB-KW"/>
</dbReference>
<evidence type="ECO:0000313" key="1">
    <source>
        <dbReference type="EMBL" id="MDZ7551764.1"/>
    </source>
</evidence>
<dbReference type="EMBL" id="JAXMRN010000259">
    <property type="protein sequence ID" value="MDZ7551764.1"/>
    <property type="molecule type" value="Genomic_DNA"/>
</dbReference>
<organism evidence="1 2">
    <name type="scientific">Helicobacter pylori</name>
    <name type="common">Campylobacter pylori</name>
    <dbReference type="NCBI Taxonomy" id="210"/>
    <lineage>
        <taxon>Bacteria</taxon>
        <taxon>Pseudomonadati</taxon>
        <taxon>Campylobacterota</taxon>
        <taxon>Epsilonproteobacteria</taxon>
        <taxon>Campylobacterales</taxon>
        <taxon>Helicobacteraceae</taxon>
        <taxon>Helicobacter</taxon>
    </lineage>
</organism>
<keyword evidence="1" id="KW-0547">Nucleotide-binding</keyword>
<feature type="non-terminal residue" evidence="1">
    <location>
        <position position="68"/>
    </location>
</feature>
<reference evidence="1" key="1">
    <citation type="submission" date="2023-10" db="EMBL/GenBank/DDBJ databases">
        <title>First insite into the whole-genome sequence variations in clarithromycin resistant Helicobacter pylori clinical isolates in Russia.</title>
        <authorList>
            <person name="Starkova D.A."/>
            <person name="Svarval A.V."/>
            <person name="Polev D.E."/>
            <person name="Saitova A.T."/>
            <person name="Gladyshev N.S."/>
            <person name="Egorova S.A."/>
        </authorList>
    </citation>
    <scope>NUCLEOTIDE SEQUENCE</scope>
    <source>
        <strain evidence="1">HP290</strain>
    </source>
</reference>
<keyword evidence="1" id="KW-0378">Hydrolase</keyword>
<keyword evidence="1" id="KW-0067">ATP-binding</keyword>
<sequence length="68" mass="7655">AITRAKEGLQLSYVKERSYFGRKISCSPSVFLEEAKLLKQDNPPKQDHKKDAPIKVGDLIKHKIFGTG</sequence>
<dbReference type="Gene3D" id="3.40.50.300">
    <property type="entry name" value="P-loop containing nucleotide triphosphate hydrolases"/>
    <property type="match status" value="1"/>
</dbReference>
<dbReference type="InterPro" id="IPR027417">
    <property type="entry name" value="P-loop_NTPase"/>
</dbReference>
<protein>
    <submittedName>
        <fullName evidence="1">ATP-dependent helicase</fullName>
    </submittedName>
</protein>
<proteinExistence type="predicted"/>
<dbReference type="SUPFAM" id="SSF52540">
    <property type="entry name" value="P-loop containing nucleoside triphosphate hydrolases"/>
    <property type="match status" value="1"/>
</dbReference>
<evidence type="ECO:0000313" key="2">
    <source>
        <dbReference type="Proteomes" id="UP001294612"/>
    </source>
</evidence>
<comment type="caution">
    <text evidence="1">The sequence shown here is derived from an EMBL/GenBank/DDBJ whole genome shotgun (WGS) entry which is preliminary data.</text>
</comment>
<feature type="non-terminal residue" evidence="1">
    <location>
        <position position="1"/>
    </location>
</feature>
<dbReference type="Proteomes" id="UP001294612">
    <property type="component" value="Unassembled WGS sequence"/>
</dbReference>
<keyword evidence="1" id="KW-0347">Helicase</keyword>
<name>A0AAW9KBB4_HELPX</name>